<dbReference type="PANTHER" id="PTHR48081:SF8">
    <property type="entry name" value="ALPHA_BETA HYDROLASE FOLD-3 DOMAIN-CONTAINING PROTEIN-RELATED"/>
    <property type="match status" value="1"/>
</dbReference>
<dbReference type="PANTHER" id="PTHR48081">
    <property type="entry name" value="AB HYDROLASE SUPERFAMILY PROTEIN C4A8.06C"/>
    <property type="match status" value="1"/>
</dbReference>
<evidence type="ECO:0000259" key="2">
    <source>
        <dbReference type="Pfam" id="PF07859"/>
    </source>
</evidence>
<dbReference type="RefSeq" id="WP_086730036.1">
    <property type="nucleotide sequence ID" value="NZ_MUBM01000368.1"/>
</dbReference>
<accession>A0ABV1VZL6</accession>
<dbReference type="SUPFAM" id="SSF53474">
    <property type="entry name" value="alpha/beta-Hydrolases"/>
    <property type="match status" value="1"/>
</dbReference>
<name>A0ABV1VZL6_9ACTN</name>
<dbReference type="Gene3D" id="3.40.50.1820">
    <property type="entry name" value="alpha/beta hydrolase"/>
    <property type="match status" value="1"/>
</dbReference>
<keyword evidence="4" id="KW-1185">Reference proteome</keyword>
<keyword evidence="1 3" id="KW-0378">Hydrolase</keyword>
<gene>
    <name evidence="3" type="ORF">ABT317_10255</name>
</gene>
<dbReference type="InterPro" id="IPR013094">
    <property type="entry name" value="AB_hydrolase_3"/>
</dbReference>
<comment type="caution">
    <text evidence="3">The sequence shown here is derived from an EMBL/GenBank/DDBJ whole genome shotgun (WGS) entry which is preliminary data.</text>
</comment>
<protein>
    <submittedName>
        <fullName evidence="3">Alpha/beta hydrolase</fullName>
    </submittedName>
</protein>
<dbReference type="GO" id="GO:0016787">
    <property type="term" value="F:hydrolase activity"/>
    <property type="evidence" value="ECO:0007669"/>
    <property type="project" value="UniProtKB-KW"/>
</dbReference>
<dbReference type="Pfam" id="PF07859">
    <property type="entry name" value="Abhydrolase_3"/>
    <property type="match status" value="1"/>
</dbReference>
<reference evidence="3 4" key="1">
    <citation type="submission" date="2024-06" db="EMBL/GenBank/DDBJ databases">
        <title>The Natural Products Discovery Center: Release of the First 8490 Sequenced Strains for Exploring Actinobacteria Biosynthetic Diversity.</title>
        <authorList>
            <person name="Kalkreuter E."/>
            <person name="Kautsar S.A."/>
            <person name="Yang D."/>
            <person name="Bader C.D."/>
            <person name="Teijaro C.N."/>
            <person name="Fluegel L."/>
            <person name="Davis C.M."/>
            <person name="Simpson J.R."/>
            <person name="Lauterbach L."/>
            <person name="Steele A.D."/>
            <person name="Gui C."/>
            <person name="Meng S."/>
            <person name="Li G."/>
            <person name="Viehrig K."/>
            <person name="Ye F."/>
            <person name="Su P."/>
            <person name="Kiefer A.F."/>
            <person name="Nichols A."/>
            <person name="Cepeda A.J."/>
            <person name="Yan W."/>
            <person name="Fan B."/>
            <person name="Jiang Y."/>
            <person name="Adhikari A."/>
            <person name="Zheng C.-J."/>
            <person name="Schuster L."/>
            <person name="Cowan T.M."/>
            <person name="Smanski M.J."/>
            <person name="Chevrette M.G."/>
            <person name="De Carvalho L.P.S."/>
            <person name="Shen B."/>
        </authorList>
    </citation>
    <scope>NUCLEOTIDE SEQUENCE [LARGE SCALE GENOMIC DNA]</scope>
    <source>
        <strain evidence="3 4">NPDC000634</strain>
    </source>
</reference>
<dbReference type="InterPro" id="IPR029058">
    <property type="entry name" value="AB_hydrolase_fold"/>
</dbReference>
<proteinExistence type="predicted"/>
<evidence type="ECO:0000313" key="4">
    <source>
        <dbReference type="Proteomes" id="UP001458415"/>
    </source>
</evidence>
<dbReference type="InterPro" id="IPR050300">
    <property type="entry name" value="GDXG_lipolytic_enzyme"/>
</dbReference>
<evidence type="ECO:0000313" key="3">
    <source>
        <dbReference type="EMBL" id="MER6977382.1"/>
    </source>
</evidence>
<feature type="domain" description="Alpha/beta hydrolase fold-3" evidence="2">
    <location>
        <begin position="77"/>
        <end position="282"/>
    </location>
</feature>
<organism evidence="3 4">
    <name type="scientific">Streptomyces carpinensis</name>
    <dbReference type="NCBI Taxonomy" id="66369"/>
    <lineage>
        <taxon>Bacteria</taxon>
        <taxon>Bacillati</taxon>
        <taxon>Actinomycetota</taxon>
        <taxon>Actinomycetes</taxon>
        <taxon>Kitasatosporales</taxon>
        <taxon>Streptomycetaceae</taxon>
        <taxon>Streptomyces</taxon>
    </lineage>
</organism>
<evidence type="ECO:0000256" key="1">
    <source>
        <dbReference type="ARBA" id="ARBA00022801"/>
    </source>
</evidence>
<sequence length="306" mass="32374">MALDDATTAFLTEAAKAGGPPLHAMTVEQAREMNAGLDALFGQGPEIALVKDVTLETADGGSFPVRVFRPDAPKGVIVYYHGGGWMLGTLSGFDTLCRQMADRTGMTVVLVEYRKAPEDRFPAAADDAWTALRWVVANRPELADPGLPLVVGGDSAGGNLTAVVAQRAAQEGGPDIDLQILVYPVTDADFETETYNDPQNALMLTKESMVMFWDAYLPDAAERSNPAAAPLRGDVTGTPQALVILAEHDVLRGEGAAYAAKLREAGIPVEEHVIPGQMHGFFTFPNVLPGAAAGMDLVVDAVSRLG</sequence>
<dbReference type="Proteomes" id="UP001458415">
    <property type="component" value="Unassembled WGS sequence"/>
</dbReference>
<dbReference type="EMBL" id="JBEPCU010000119">
    <property type="protein sequence ID" value="MER6977382.1"/>
    <property type="molecule type" value="Genomic_DNA"/>
</dbReference>